<evidence type="ECO:0000256" key="2">
    <source>
        <dbReference type="ARBA" id="ARBA00023157"/>
    </source>
</evidence>
<evidence type="ECO:0000256" key="1">
    <source>
        <dbReference type="ARBA" id="ARBA00022690"/>
    </source>
</evidence>
<name>A0AAV6Z752_ENGPU</name>
<dbReference type="Proteomes" id="UP000824782">
    <property type="component" value="Unassembled WGS sequence"/>
</dbReference>
<dbReference type="InterPro" id="IPR051368">
    <property type="entry name" value="SerProtInhib-TIL_Domain"/>
</dbReference>
<dbReference type="PANTHER" id="PTHR23259">
    <property type="entry name" value="RIDDLE"/>
    <property type="match status" value="1"/>
</dbReference>
<dbReference type="Pfam" id="PF01826">
    <property type="entry name" value="TIL"/>
    <property type="match status" value="1"/>
</dbReference>
<dbReference type="EMBL" id="WNYA01001995">
    <property type="protein sequence ID" value="KAG8544781.1"/>
    <property type="molecule type" value="Genomic_DNA"/>
</dbReference>
<keyword evidence="1" id="KW-0646">Protease inhibitor</keyword>
<dbReference type="SUPFAM" id="SSF57567">
    <property type="entry name" value="Serine protease inhibitors"/>
    <property type="match status" value="1"/>
</dbReference>
<dbReference type="InterPro" id="IPR002919">
    <property type="entry name" value="TIL_dom"/>
</dbReference>
<evidence type="ECO:0000313" key="4">
    <source>
        <dbReference type="EMBL" id="KAG8544781.1"/>
    </source>
</evidence>
<keyword evidence="5" id="KW-1185">Reference proteome</keyword>
<accession>A0AAV6Z752</accession>
<evidence type="ECO:0000313" key="5">
    <source>
        <dbReference type="Proteomes" id="UP000824782"/>
    </source>
</evidence>
<proteinExistence type="predicted"/>
<organism evidence="4 5">
    <name type="scientific">Engystomops pustulosus</name>
    <name type="common">Tungara frog</name>
    <name type="synonym">Physalaemus pustulosus</name>
    <dbReference type="NCBI Taxonomy" id="76066"/>
    <lineage>
        <taxon>Eukaryota</taxon>
        <taxon>Metazoa</taxon>
        <taxon>Chordata</taxon>
        <taxon>Craniata</taxon>
        <taxon>Vertebrata</taxon>
        <taxon>Euteleostomi</taxon>
        <taxon>Amphibia</taxon>
        <taxon>Batrachia</taxon>
        <taxon>Anura</taxon>
        <taxon>Neobatrachia</taxon>
        <taxon>Hyloidea</taxon>
        <taxon>Leptodactylidae</taxon>
        <taxon>Leiuperinae</taxon>
        <taxon>Engystomops</taxon>
    </lineage>
</organism>
<dbReference type="Gene3D" id="2.10.25.10">
    <property type="entry name" value="Laminin"/>
    <property type="match status" value="1"/>
</dbReference>
<sequence>MVKTISCSSNRASVWGRKKRKVRICKLKMVQPTSGLPPSLSLFLLMVYSKAEKMTCEEGKEISPCRAHCPATCDNLTPMCTFDCRSGCVCKKGTVADNTGKCVKKRSLLHRGEHYIFQMWQ</sequence>
<feature type="domain" description="TIL" evidence="3">
    <location>
        <begin position="56"/>
        <end position="106"/>
    </location>
</feature>
<gene>
    <name evidence="4" type="ORF">GDO81_021864</name>
</gene>
<protein>
    <recommendedName>
        <fullName evidence="3">TIL domain-containing protein</fullName>
    </recommendedName>
</protein>
<dbReference type="PANTHER" id="PTHR23259:SF70">
    <property type="entry name" value="ACCESSORY GLAND PROTEIN ACP62F-RELATED"/>
    <property type="match status" value="1"/>
</dbReference>
<dbReference type="InterPro" id="IPR036084">
    <property type="entry name" value="Ser_inhib-like_sf"/>
</dbReference>
<evidence type="ECO:0000259" key="3">
    <source>
        <dbReference type="Pfam" id="PF01826"/>
    </source>
</evidence>
<keyword evidence="2" id="KW-1015">Disulfide bond</keyword>
<reference evidence="4" key="1">
    <citation type="thesis" date="2020" institute="ProQuest LLC" country="789 East Eisenhower Parkway, Ann Arbor, MI, USA">
        <title>Comparative Genomics and Chromosome Evolution.</title>
        <authorList>
            <person name="Mudd A.B."/>
        </authorList>
    </citation>
    <scope>NUCLEOTIDE SEQUENCE</scope>
    <source>
        <strain evidence="4">237g6f4</strain>
        <tissue evidence="4">Blood</tissue>
    </source>
</reference>
<dbReference type="AlphaFoldDB" id="A0AAV6Z752"/>
<dbReference type="CDD" id="cd19941">
    <property type="entry name" value="TIL"/>
    <property type="match status" value="1"/>
</dbReference>
<comment type="caution">
    <text evidence="4">The sequence shown here is derived from an EMBL/GenBank/DDBJ whole genome shotgun (WGS) entry which is preliminary data.</text>
</comment>
<dbReference type="GO" id="GO:0030414">
    <property type="term" value="F:peptidase inhibitor activity"/>
    <property type="evidence" value="ECO:0007669"/>
    <property type="project" value="UniProtKB-KW"/>
</dbReference>